<evidence type="ECO:0000256" key="6">
    <source>
        <dbReference type="ARBA" id="ARBA00023136"/>
    </source>
</evidence>
<dbReference type="PANTHER" id="PTHR21419">
    <property type="match status" value="1"/>
</dbReference>
<keyword evidence="8 13" id="KW-0645">Protease</keyword>
<evidence type="ECO:0000313" key="14">
    <source>
        <dbReference type="Proteomes" id="UP000002139"/>
    </source>
</evidence>
<dbReference type="PROSITE" id="PS51470">
    <property type="entry name" value="FG_GAP"/>
    <property type="match status" value="1"/>
</dbReference>
<dbReference type="InterPro" id="IPR000209">
    <property type="entry name" value="Peptidase_S8/S53_dom"/>
</dbReference>
<protein>
    <submittedName>
        <fullName evidence="13">Probable alkaline serine protease</fullName>
    </submittedName>
</protein>
<dbReference type="AlphaFoldDB" id="A9G8C0"/>
<keyword evidence="14" id="KW-1185">Reference proteome</keyword>
<comment type="similarity">
    <text evidence="8">Belongs to the peptidase S8 family.</text>
</comment>
<dbReference type="KEGG" id="scl:sce5810"/>
<keyword evidence="6 10" id="KW-0472">Membrane</keyword>
<feature type="active site" description="Charge relay system" evidence="8">
    <location>
        <position position="108"/>
    </location>
</feature>
<sequence>MRCTCFPSLALLGALGGAAAGALVPSDASGGWPPPEWASAADMAEPEHWPNDPDYGTSVTQSGQWGFYSFIPAPSGYVRPEESAAGMAIDLAWRFTQGDPRVRIAVADSGIFWGEGDLLEKVWLNQGELAAHKPRHADGAACGGEGALAGFDCNGDGVLSVADYRDTPELTPAASEGRPQGDRNGNGQLDAGDLILNFSDGSDDDQNGYVDDIAGWDFFKNDNDPFDDARNGHGTEGAKTSAAQTNNQLGGAGVCPQCRLIPLRVGESHVADAQDLAKALLYAADSRANVVQCPVTAVDSTGFVQAALDYAHAQGTLVVASMGNAGSRHHSVPATSNHALPVSAVRHDGQSVATSTTFIDASPCSSFGGNNVLAVSSPGCASDATAELAGVAGLLYSVALDRGVSLSPGEVQGLLVATADDIAVPESQEPGSLYRFSQAGFDQRFGHGRVNANRAVESLREGRVPPAVDITSPRWFEVVYKDQVQGPVPIEGTISAKRAMAYDYWVEWAAGAQPLAADFKVIHKETNVAPTVVTGAEGPLASLDVRTIGTSHLRDPDSPHGEDDRAITVRVRALAHYATGNVESEARRTIHVDSDPTLVQGFPIRVGDSGEGSPKMADIDGDGIRELVYPTAGGALHVLKMTPKGPQPLPRFPFMTGVTDGLRALPASPATPDYLSAPAYSKVNSELGREPILSAPAIADLDGDGRQEIVISTWPGTIYVIGADGGARRGWPIRLPEIPSCPLDPGAPASAPCMSAAARIARGAFASPVLADLDGDGRLDVIQAAFDGTVHAFDRDGNALRGFPVEVHYAGPLAEEPARSRLLATPAVADFNGDGLPDLLVASSERLGEDGEAGAVYVIDGRGTTAPSGPVLAGWPITVPSLSFDPLAAEGITASGVVGRFDGALAGVVQGNGAPPLVLPASPGEQRELLATPAGALPRARGGSPSGLDPTFGPLSPAAGARTMIPLLSQPALGDIDQDGTPDVIAAGASKAAALALAGAQGATQPGPHLLAVWSGRSGAMLPRAPFVLEDYAISGSQAVVDLNGDGYPEVLSGSSGYFLHAFDGCGREPRGFPKFTGQSITTTPAVGDLDGDGTLEIAVGTRDGWLFAWHTEATTDSLIAWESLHHDNQNTGNLDTPLTQGVARTAPRPLTVDLCEGPQQAPLILQLGGGCACEAAGAEPRRASGARGAGAALGAALVGVVALWRRRRRA</sequence>
<dbReference type="OrthoDB" id="9765693at2"/>
<dbReference type="EMBL" id="AM746676">
    <property type="protein sequence ID" value="CAN95973.1"/>
    <property type="molecule type" value="Genomic_DNA"/>
</dbReference>
<dbReference type="PANTHER" id="PTHR21419:SF30">
    <property type="entry name" value="IG-LIKE DOMAIN-CONTAINING PROTEIN"/>
    <property type="match status" value="1"/>
</dbReference>
<keyword evidence="8" id="KW-0378">Hydrolase</keyword>
<evidence type="ECO:0000259" key="12">
    <source>
        <dbReference type="Pfam" id="PF00082"/>
    </source>
</evidence>
<feature type="active site" description="Charge relay system" evidence="8">
    <location>
        <position position="382"/>
    </location>
</feature>
<evidence type="ECO:0000256" key="7">
    <source>
        <dbReference type="ARBA" id="ARBA00023180"/>
    </source>
</evidence>
<evidence type="ECO:0000256" key="1">
    <source>
        <dbReference type="ARBA" id="ARBA00004167"/>
    </source>
</evidence>
<dbReference type="STRING" id="448385.sce5810"/>
<evidence type="ECO:0000256" key="10">
    <source>
        <dbReference type="SAM" id="Phobius"/>
    </source>
</evidence>
<gene>
    <name evidence="13" type="ordered locus">sce5810</name>
</gene>
<feature type="signal peptide" evidence="11">
    <location>
        <begin position="1"/>
        <end position="22"/>
    </location>
</feature>
<dbReference type="GO" id="GO:0006508">
    <property type="term" value="P:proteolysis"/>
    <property type="evidence" value="ECO:0007669"/>
    <property type="project" value="UniProtKB-KW"/>
</dbReference>
<comment type="subcellular location">
    <subcellularLocation>
        <location evidence="1">Membrane</location>
        <topology evidence="1">Single-pass membrane protein</topology>
    </subcellularLocation>
</comment>
<dbReference type="InterPro" id="IPR045232">
    <property type="entry name" value="FAM234"/>
</dbReference>
<evidence type="ECO:0000256" key="5">
    <source>
        <dbReference type="ARBA" id="ARBA00022989"/>
    </source>
</evidence>
<dbReference type="HOGENOM" id="CLU_269464_0_0_7"/>
<dbReference type="InterPro" id="IPR013517">
    <property type="entry name" value="FG-GAP"/>
</dbReference>
<dbReference type="SUPFAM" id="SSF69318">
    <property type="entry name" value="Integrin alpha N-terminal domain"/>
    <property type="match status" value="2"/>
</dbReference>
<dbReference type="PROSITE" id="PS51892">
    <property type="entry name" value="SUBTILASE"/>
    <property type="match status" value="1"/>
</dbReference>
<evidence type="ECO:0000256" key="8">
    <source>
        <dbReference type="PROSITE-ProRule" id="PRU01240"/>
    </source>
</evidence>
<reference evidence="13 14" key="1">
    <citation type="journal article" date="2007" name="Nat. Biotechnol.">
        <title>Complete genome sequence of the myxobacterium Sorangium cellulosum.</title>
        <authorList>
            <person name="Schneiker S."/>
            <person name="Perlova O."/>
            <person name="Kaiser O."/>
            <person name="Gerth K."/>
            <person name="Alici A."/>
            <person name="Altmeyer M.O."/>
            <person name="Bartels D."/>
            <person name="Bekel T."/>
            <person name="Beyer S."/>
            <person name="Bode E."/>
            <person name="Bode H.B."/>
            <person name="Bolten C.J."/>
            <person name="Choudhuri J.V."/>
            <person name="Doss S."/>
            <person name="Elnakady Y.A."/>
            <person name="Frank B."/>
            <person name="Gaigalat L."/>
            <person name="Goesmann A."/>
            <person name="Groeger C."/>
            <person name="Gross F."/>
            <person name="Jelsbak L."/>
            <person name="Jelsbak L."/>
            <person name="Kalinowski J."/>
            <person name="Kegler C."/>
            <person name="Knauber T."/>
            <person name="Konietzny S."/>
            <person name="Kopp M."/>
            <person name="Krause L."/>
            <person name="Krug D."/>
            <person name="Linke B."/>
            <person name="Mahmud T."/>
            <person name="Martinez-Arias R."/>
            <person name="McHardy A.C."/>
            <person name="Merai M."/>
            <person name="Meyer F."/>
            <person name="Mormann S."/>
            <person name="Munoz-Dorado J."/>
            <person name="Perez J."/>
            <person name="Pradella S."/>
            <person name="Rachid S."/>
            <person name="Raddatz G."/>
            <person name="Rosenau F."/>
            <person name="Rueckert C."/>
            <person name="Sasse F."/>
            <person name="Scharfe M."/>
            <person name="Schuster S.C."/>
            <person name="Suen G."/>
            <person name="Treuner-Lange A."/>
            <person name="Velicer G.J."/>
            <person name="Vorholter F.-J."/>
            <person name="Weissman K.J."/>
            <person name="Welch R.D."/>
            <person name="Wenzel S.C."/>
            <person name="Whitworth D.E."/>
            <person name="Wilhelm S."/>
            <person name="Wittmann C."/>
            <person name="Bloecker H."/>
            <person name="Puehler A."/>
            <person name="Mueller R."/>
        </authorList>
    </citation>
    <scope>NUCLEOTIDE SEQUENCE [LARGE SCALE GENOMIC DNA]</scope>
    <source>
        <strain evidence="14">So ce56</strain>
    </source>
</reference>
<feature type="transmembrane region" description="Helical" evidence="10">
    <location>
        <begin position="1186"/>
        <end position="1205"/>
    </location>
</feature>
<dbReference type="Gene3D" id="3.40.50.200">
    <property type="entry name" value="Peptidase S8/S53 domain"/>
    <property type="match status" value="1"/>
</dbReference>
<dbReference type="Pfam" id="PF00082">
    <property type="entry name" value="Peptidase_S8"/>
    <property type="match status" value="1"/>
</dbReference>
<dbReference type="SUPFAM" id="SSF52743">
    <property type="entry name" value="Subtilisin-like"/>
    <property type="match status" value="1"/>
</dbReference>
<evidence type="ECO:0000256" key="4">
    <source>
        <dbReference type="ARBA" id="ARBA00022737"/>
    </source>
</evidence>
<evidence type="ECO:0000256" key="3">
    <source>
        <dbReference type="ARBA" id="ARBA00022729"/>
    </source>
</evidence>
<dbReference type="InterPro" id="IPR036852">
    <property type="entry name" value="Peptidase_S8/S53_dom_sf"/>
</dbReference>
<keyword evidence="2 10" id="KW-0812">Transmembrane</keyword>
<evidence type="ECO:0000256" key="11">
    <source>
        <dbReference type="SAM" id="SignalP"/>
    </source>
</evidence>
<keyword evidence="3 11" id="KW-0732">Signal</keyword>
<dbReference type="InterPro" id="IPR013519">
    <property type="entry name" value="Int_alpha_beta-p"/>
</dbReference>
<feature type="chain" id="PRO_5002735192" evidence="11">
    <location>
        <begin position="23"/>
        <end position="1211"/>
    </location>
</feature>
<dbReference type="InterPro" id="IPR028994">
    <property type="entry name" value="Integrin_alpha_N"/>
</dbReference>
<feature type="active site" description="Charge relay system" evidence="8">
    <location>
        <position position="233"/>
    </location>
</feature>
<keyword evidence="4" id="KW-0677">Repeat</keyword>
<dbReference type="RefSeq" id="WP_012238438.1">
    <property type="nucleotide sequence ID" value="NC_010162.1"/>
</dbReference>
<proteinExistence type="inferred from homology"/>
<dbReference type="Pfam" id="PF13517">
    <property type="entry name" value="FG-GAP_3"/>
    <property type="match status" value="2"/>
</dbReference>
<keyword evidence="8" id="KW-0720">Serine protease</keyword>
<dbReference type="GO" id="GO:0004252">
    <property type="term" value="F:serine-type endopeptidase activity"/>
    <property type="evidence" value="ECO:0007669"/>
    <property type="project" value="UniProtKB-UniRule"/>
</dbReference>
<dbReference type="BioCyc" id="SCEL448385:SCE_RS29855-MONOMER"/>
<name>A9G8C0_SORC5</name>
<organism evidence="13 14">
    <name type="scientific">Sorangium cellulosum (strain So ce56)</name>
    <name type="common">Polyangium cellulosum (strain So ce56)</name>
    <dbReference type="NCBI Taxonomy" id="448385"/>
    <lineage>
        <taxon>Bacteria</taxon>
        <taxon>Pseudomonadati</taxon>
        <taxon>Myxococcota</taxon>
        <taxon>Polyangia</taxon>
        <taxon>Polyangiales</taxon>
        <taxon>Polyangiaceae</taxon>
        <taxon>Sorangium</taxon>
    </lineage>
</organism>
<keyword evidence="7" id="KW-0325">Glycoprotein</keyword>
<feature type="domain" description="Peptidase S8/S53" evidence="12">
    <location>
        <begin position="102"/>
        <end position="448"/>
    </location>
</feature>
<dbReference type="eggNOG" id="COG1404">
    <property type="taxonomic scope" value="Bacteria"/>
</dbReference>
<feature type="region of interest" description="Disordered" evidence="9">
    <location>
        <begin position="169"/>
        <end position="192"/>
    </location>
</feature>
<evidence type="ECO:0000256" key="9">
    <source>
        <dbReference type="SAM" id="MobiDB-lite"/>
    </source>
</evidence>
<dbReference type="InterPro" id="IPR018247">
    <property type="entry name" value="EF_Hand_1_Ca_BS"/>
</dbReference>
<dbReference type="GO" id="GO:0016020">
    <property type="term" value="C:membrane"/>
    <property type="evidence" value="ECO:0007669"/>
    <property type="project" value="UniProtKB-SubCell"/>
</dbReference>
<evidence type="ECO:0000256" key="2">
    <source>
        <dbReference type="ARBA" id="ARBA00022692"/>
    </source>
</evidence>
<evidence type="ECO:0000313" key="13">
    <source>
        <dbReference type="EMBL" id="CAN95973.1"/>
    </source>
</evidence>
<keyword evidence="5 10" id="KW-1133">Transmembrane helix</keyword>
<dbReference type="Gene3D" id="2.130.10.130">
    <property type="entry name" value="Integrin alpha, N-terminal"/>
    <property type="match status" value="1"/>
</dbReference>
<dbReference type="PROSITE" id="PS00018">
    <property type="entry name" value="EF_HAND_1"/>
    <property type="match status" value="2"/>
</dbReference>
<accession>A9G8C0</accession>
<dbReference type="Proteomes" id="UP000002139">
    <property type="component" value="Chromosome"/>
</dbReference>